<dbReference type="EMBL" id="LCJU01000045">
    <property type="protein sequence ID" value="KKT83180.1"/>
    <property type="molecule type" value="Genomic_DNA"/>
</dbReference>
<name>A0A0G1KI51_UNCKA</name>
<accession>A0A0G1KI51</accession>
<organism evidence="1 2">
    <name type="scientific">candidate division WWE3 bacterium GW2011_GWC2_44_9</name>
    <dbReference type="NCBI Taxonomy" id="1619125"/>
    <lineage>
        <taxon>Bacteria</taxon>
        <taxon>Katanobacteria</taxon>
    </lineage>
</organism>
<comment type="caution">
    <text evidence="1">The sequence shown here is derived from an EMBL/GenBank/DDBJ whole genome shotgun (WGS) entry which is preliminary data.</text>
</comment>
<dbReference type="Proteomes" id="UP000034504">
    <property type="component" value="Unassembled WGS sequence"/>
</dbReference>
<evidence type="ECO:0000313" key="1">
    <source>
        <dbReference type="EMBL" id="KKT83180.1"/>
    </source>
</evidence>
<dbReference type="AlphaFoldDB" id="A0A0G1KI51"/>
<sequence>MSLTDEQKTNFAGFFRTTLKQVGKICPQVIEKDGSLTLVSNWKDLIKCSETTIETPYSLILEDIYNQPSNLIDEDELLTSEQIMELFASLQEKGRLLRLNHIGFTYKPMSVKASIKHICNVSSQNGFQTLELDADHPKEEPIWMFVGDTKNWQDPMLEFIPLQDEITEKEVDYFLPNLHINIDSNLSFENIADSVSSVLKGTRNVHANYYGGYITQARIWVGVVSGINVHLDIATYSQNTRYTRKALLKPLNG</sequence>
<proteinExistence type="predicted"/>
<evidence type="ECO:0000313" key="2">
    <source>
        <dbReference type="Proteomes" id="UP000034504"/>
    </source>
</evidence>
<protein>
    <submittedName>
        <fullName evidence="1">Uncharacterized protein</fullName>
    </submittedName>
</protein>
<gene>
    <name evidence="1" type="ORF">UW82_C0045G0003</name>
</gene>
<reference evidence="1 2" key="1">
    <citation type="journal article" date="2015" name="Nature">
        <title>rRNA introns, odd ribosomes, and small enigmatic genomes across a large radiation of phyla.</title>
        <authorList>
            <person name="Brown C.T."/>
            <person name="Hug L.A."/>
            <person name="Thomas B.C."/>
            <person name="Sharon I."/>
            <person name="Castelle C.J."/>
            <person name="Singh A."/>
            <person name="Wilkins M.J."/>
            <person name="Williams K.H."/>
            <person name="Banfield J.F."/>
        </authorList>
    </citation>
    <scope>NUCLEOTIDE SEQUENCE [LARGE SCALE GENOMIC DNA]</scope>
</reference>